<keyword evidence="1" id="KW-1133">Transmembrane helix</keyword>
<dbReference type="Proteomes" id="UP000509441">
    <property type="component" value="Chromosome"/>
</dbReference>
<evidence type="ECO:0000313" key="2">
    <source>
        <dbReference type="EMBL" id="QLH04752.1"/>
    </source>
</evidence>
<name>A0A7D5M208_9ARCH</name>
<dbReference type="KEGG" id="nox:C5F49_05060"/>
<protein>
    <submittedName>
        <fullName evidence="2">Uncharacterized protein</fullName>
    </submittedName>
</protein>
<dbReference type="AlphaFoldDB" id="A0A7D5M208"/>
<gene>
    <name evidence="2" type="ORF">C5F49_05060</name>
</gene>
<keyword evidence="1" id="KW-0812">Transmembrane</keyword>
<proteinExistence type="predicted"/>
<organism evidence="2 3">
    <name type="scientific">Nitrosopumilus oxyclinae</name>
    <dbReference type="NCBI Taxonomy" id="1959104"/>
    <lineage>
        <taxon>Archaea</taxon>
        <taxon>Nitrososphaerota</taxon>
        <taxon>Nitrososphaeria</taxon>
        <taxon>Nitrosopumilales</taxon>
        <taxon>Nitrosopumilaceae</taxon>
        <taxon>Nitrosopumilus</taxon>
    </lineage>
</organism>
<dbReference type="GeneID" id="56061317"/>
<feature type="transmembrane region" description="Helical" evidence="1">
    <location>
        <begin position="100"/>
        <end position="121"/>
    </location>
</feature>
<evidence type="ECO:0000256" key="1">
    <source>
        <dbReference type="SAM" id="Phobius"/>
    </source>
</evidence>
<feature type="transmembrane region" description="Helical" evidence="1">
    <location>
        <begin position="12"/>
        <end position="30"/>
    </location>
</feature>
<feature type="transmembrane region" description="Helical" evidence="1">
    <location>
        <begin position="231"/>
        <end position="254"/>
    </location>
</feature>
<feature type="transmembrane region" description="Helical" evidence="1">
    <location>
        <begin position="50"/>
        <end position="70"/>
    </location>
</feature>
<feature type="transmembrane region" description="Helical" evidence="1">
    <location>
        <begin position="203"/>
        <end position="225"/>
    </location>
</feature>
<accession>A0A7D5M208</accession>
<keyword evidence="3" id="KW-1185">Reference proteome</keyword>
<evidence type="ECO:0000313" key="3">
    <source>
        <dbReference type="Proteomes" id="UP000509441"/>
    </source>
</evidence>
<sequence>MGVEEKKNTTQGKKLIVLGFVTIGILFFMYGRYQDPEVFTPSAMDTIQRIAYGFYIILIVSFGAIGFGTYRYQREKVENKGKDLLSIIAFATWNSKSRKIFTATFIGYGVFFSLVSGTLVYQPEVDFSYHYGATIPSGFIAPCCDGAGYMPQVIIYLTEHVGLNIIPINLVLQVIVSYLVGLNTVIAVNAYTISRKGRGASSIGAIAGLFIACPTCAGTFLSIFIGTASGIALSIALTQLQTFFIAISIPILLVTPFIMAKKLRNTDGSCKINLN</sequence>
<dbReference type="RefSeq" id="WP_179361965.1">
    <property type="nucleotide sequence ID" value="NZ_CP026994.1"/>
</dbReference>
<keyword evidence="1" id="KW-0472">Membrane</keyword>
<reference evidence="2 3" key="1">
    <citation type="submission" date="2018-02" db="EMBL/GenBank/DDBJ databases">
        <title>Complete genome of Nitrosopumilus oxyclinae HCE1.</title>
        <authorList>
            <person name="Qin W."/>
            <person name="Zheng Y."/>
            <person name="Stahl D.A."/>
        </authorList>
    </citation>
    <scope>NUCLEOTIDE SEQUENCE [LARGE SCALE GENOMIC DNA]</scope>
    <source>
        <strain evidence="2 3">HCE1</strain>
    </source>
</reference>
<feature type="transmembrane region" description="Helical" evidence="1">
    <location>
        <begin position="170"/>
        <end position="191"/>
    </location>
</feature>
<dbReference type="EMBL" id="CP026994">
    <property type="protein sequence ID" value="QLH04752.1"/>
    <property type="molecule type" value="Genomic_DNA"/>
</dbReference>
<dbReference type="OrthoDB" id="11629at2157"/>